<dbReference type="Proteomes" id="UP000183769">
    <property type="component" value="Unassembled WGS sequence"/>
</dbReference>
<reference evidence="3" key="1">
    <citation type="submission" date="2016-10" db="EMBL/GenBank/DDBJ databases">
        <authorList>
            <person name="Varghese N."/>
            <person name="Submissions S."/>
        </authorList>
    </citation>
    <scope>NUCLEOTIDE SEQUENCE [LARGE SCALE GENOMIC DNA]</scope>
    <source>
        <strain evidence="3">CGMCC 1.10329</strain>
    </source>
</reference>
<keyword evidence="3" id="KW-1185">Reference proteome</keyword>
<evidence type="ECO:0000313" key="2">
    <source>
        <dbReference type="EMBL" id="SFQ17328.1"/>
    </source>
</evidence>
<protein>
    <recommendedName>
        <fullName evidence="1">DUF8118 domain-containing protein</fullName>
    </recommendedName>
</protein>
<dbReference type="InterPro" id="IPR058431">
    <property type="entry name" value="DUF8118"/>
</dbReference>
<evidence type="ECO:0000259" key="1">
    <source>
        <dbReference type="Pfam" id="PF26435"/>
    </source>
</evidence>
<name>A0A1I5WCC0_9EURY</name>
<dbReference type="RefSeq" id="WP_074880873.1">
    <property type="nucleotide sequence ID" value="NZ_FOXI01000027.1"/>
</dbReference>
<sequence length="75" mass="8131">MSAYDTPTEEGTATETDHAVVVDAPARWKGPFTERDKYGELTGARYVRCTGCGVEVLAGEREHASHRDGCDGVDE</sequence>
<feature type="domain" description="DUF8118" evidence="1">
    <location>
        <begin position="27"/>
        <end position="70"/>
    </location>
</feature>
<dbReference type="EMBL" id="FOXI01000027">
    <property type="protein sequence ID" value="SFQ17328.1"/>
    <property type="molecule type" value="Genomic_DNA"/>
</dbReference>
<dbReference type="AlphaFoldDB" id="A0A1I5WCC0"/>
<proteinExistence type="predicted"/>
<organism evidence="2 3">
    <name type="scientific">Halolamina pelagica</name>
    <dbReference type="NCBI Taxonomy" id="699431"/>
    <lineage>
        <taxon>Archaea</taxon>
        <taxon>Methanobacteriati</taxon>
        <taxon>Methanobacteriota</taxon>
        <taxon>Stenosarchaea group</taxon>
        <taxon>Halobacteria</taxon>
        <taxon>Halobacteriales</taxon>
        <taxon>Haloferacaceae</taxon>
    </lineage>
</organism>
<gene>
    <name evidence="2" type="ORF">SAMN05216277_1274</name>
</gene>
<evidence type="ECO:0000313" key="3">
    <source>
        <dbReference type="Proteomes" id="UP000183769"/>
    </source>
</evidence>
<accession>A0A1I5WCC0</accession>
<dbReference type="Pfam" id="PF26435">
    <property type="entry name" value="DUF8118"/>
    <property type="match status" value="1"/>
</dbReference>
<dbReference type="OrthoDB" id="331404at2157"/>